<dbReference type="AlphaFoldDB" id="A0A1I5T3V3"/>
<sequence length="1266" mass="133146">MELMAEVQTAPAFIKLKWKPDPLASSYDVRRWNKGASFFNSSSVALASLTNVGGTLQEYTDTTALVGGAYEYRVSKYSSHGSAEGFMLAGINVAAQERRGTLVLLVDNTHAAYLAPDLEQLQADLVGDGWLVVRHDVAPTLTPPQVRALIQADYQADPLQVQAVFILGHVAVPYSGALNPDAHSDHYGAWPADVYYGDMTSTWTDAHVNTVSASRPENRNVPGDGKFDHSILPRAPQLMVGRVDLSRLPAFALPERELLRRYLRKDHQFRHKQWNVAQRGLVDDQFGLSTGEDFANNGWRNFAPMFGIGPNDVVAAHYFSSTRTDSYLWSYACGPSGYTSMGGVGSTADFASGPVQSVFNMLFGSYFGDWDNPDNFMRAALAAEGYTLASCWAGRPDWAFHFMGLGETLGYCTRRSQPTNDFASGFGQNGIHTALMGDPTLRLHPLAPAGNLTASAASGAAMLSWTGSADASEGYYVYRARTPAGPFFRISAQAVASGTTTFTDPAPLNGMSCYMVRAVKLLTTPSGSYYNLSQGTTATFSPPTPPASGGTWLGTLSTNWNTPGNWSSGVVPMATATVIVPAGTPFAPTLSGKAAVEQLTLAPQARLTIAAGGSLRVSLQPVVQPAPAAAPATALVLAAGTATVPGGRLTVLDHSSALNAGLLLDAGTALTVGNGAELHLLGSLRAGAATLSFAGRGGLVFDRDSTVYPPLGRHIITGASAVAVGILRLSDSRETLALNCPVQILSQIENYGLIQTNAQLTLRSTLGQQAILTPVVPGPGRVRTLGRYTGNVTVQVYVDGSRNPGLGYRHLTPPVTGSLATIGRMATSTFTPVVNINYNTIGPSVTPFPTVFTYAQESVGRVPWAAPGFDNGWRSPFALTNFARPGRGLTVNMLGNNTLSFTGVAQNGPLIIHSFDRDSTESSGWQFLGNPYAAPLDWDVLAADTTNFVGVNPALYVFTSSGQYTGTYASYLPGTDGNPGISINGGGPIVPVGQGFFVRAREPDNPGSIGFSLDQLLTSPMAPTVQRAQPDTRPRLTLALRDASGSQAHETAIYFQAGATAGPDAAYDATALPSGGQLLSLTSSGAGSTYGINGLPALTGADVVVPLRLRAAAAGTYQLRTETLADLPAGYHAYLHDTATGRYTDLAAAPVTTIVLAANTLVSRYAVNFTRQGVVLATAPAALSELVSLYPNPAHDRATLLLPPALRSAATGGIKVMNALGQMLPASRCTPSSEGFEIELAGLAPGIYIVQIPTAAGPLSRRLVVK</sequence>
<dbReference type="STRING" id="1227077.SAMN04515668_0294"/>
<gene>
    <name evidence="2" type="ORF">SAMN04515668_0294</name>
</gene>
<feature type="domain" description="Secretion system C-terminal sorting" evidence="1">
    <location>
        <begin position="1189"/>
        <end position="1264"/>
    </location>
</feature>
<reference evidence="3" key="1">
    <citation type="submission" date="2016-10" db="EMBL/GenBank/DDBJ databases">
        <authorList>
            <person name="Varghese N."/>
            <person name="Submissions S."/>
        </authorList>
    </citation>
    <scope>NUCLEOTIDE SEQUENCE [LARGE SCALE GENOMIC DNA]</scope>
    <source>
        <strain evidence="3">OR362-8,ATCC BAA-1266,JCM 13504</strain>
    </source>
</reference>
<protein>
    <submittedName>
        <fullName evidence="2">Por secretion system C-terminal sorting domain-containing protein</fullName>
    </submittedName>
</protein>
<keyword evidence="3" id="KW-1185">Reference proteome</keyword>
<dbReference type="InterPro" id="IPR013783">
    <property type="entry name" value="Ig-like_fold"/>
</dbReference>
<dbReference type="EMBL" id="FOXS01000001">
    <property type="protein sequence ID" value="SFP77327.1"/>
    <property type="molecule type" value="Genomic_DNA"/>
</dbReference>
<evidence type="ECO:0000313" key="2">
    <source>
        <dbReference type="EMBL" id="SFP77327.1"/>
    </source>
</evidence>
<dbReference type="Pfam" id="PF18962">
    <property type="entry name" value="Por_Secre_tail"/>
    <property type="match status" value="1"/>
</dbReference>
<dbReference type="OrthoDB" id="531718at2"/>
<dbReference type="InterPro" id="IPR026444">
    <property type="entry name" value="Secre_tail"/>
</dbReference>
<evidence type="ECO:0000259" key="1">
    <source>
        <dbReference type="Pfam" id="PF18962"/>
    </source>
</evidence>
<dbReference type="NCBIfam" id="TIGR04183">
    <property type="entry name" value="Por_Secre_tail"/>
    <property type="match status" value="1"/>
</dbReference>
<proteinExistence type="predicted"/>
<dbReference type="Gene3D" id="2.60.40.10">
    <property type="entry name" value="Immunoglobulins"/>
    <property type="match status" value="2"/>
</dbReference>
<accession>A0A1I5T3V3</accession>
<evidence type="ECO:0000313" key="3">
    <source>
        <dbReference type="Proteomes" id="UP000199029"/>
    </source>
</evidence>
<name>A0A1I5T3V3_HYMAR</name>
<dbReference type="Proteomes" id="UP000199029">
    <property type="component" value="Unassembled WGS sequence"/>
</dbReference>
<organism evidence="2 3">
    <name type="scientific">Hymenobacter arizonensis</name>
    <name type="common">Siccationidurans arizonensis</name>
    <dbReference type="NCBI Taxonomy" id="1227077"/>
    <lineage>
        <taxon>Bacteria</taxon>
        <taxon>Pseudomonadati</taxon>
        <taxon>Bacteroidota</taxon>
        <taxon>Cytophagia</taxon>
        <taxon>Cytophagales</taxon>
        <taxon>Hymenobacteraceae</taxon>
        <taxon>Hymenobacter</taxon>
    </lineage>
</organism>